<dbReference type="CDD" id="cd06170">
    <property type="entry name" value="LuxR_C_like"/>
    <property type="match status" value="1"/>
</dbReference>
<organism evidence="3 4">
    <name type="scientific">Streptomyces rectiviolaceus</name>
    <dbReference type="NCBI Taxonomy" id="332591"/>
    <lineage>
        <taxon>Bacteria</taxon>
        <taxon>Bacillati</taxon>
        <taxon>Actinomycetota</taxon>
        <taxon>Actinomycetes</taxon>
        <taxon>Kitasatosporales</taxon>
        <taxon>Streptomycetaceae</taxon>
        <taxon>Streptomyces</taxon>
    </lineage>
</organism>
<feature type="domain" description="HTH luxR-type" evidence="2">
    <location>
        <begin position="13"/>
        <end position="78"/>
    </location>
</feature>
<evidence type="ECO:0000313" key="4">
    <source>
        <dbReference type="Proteomes" id="UP001501637"/>
    </source>
</evidence>
<protein>
    <recommendedName>
        <fullName evidence="2">HTH luxR-type domain-containing protein</fullName>
    </recommendedName>
</protein>
<dbReference type="SMART" id="SM00421">
    <property type="entry name" value="HTH_LUXR"/>
    <property type="match status" value="1"/>
</dbReference>
<dbReference type="InterPro" id="IPR000792">
    <property type="entry name" value="Tscrpt_reg_LuxR_C"/>
</dbReference>
<proteinExistence type="predicted"/>
<evidence type="ECO:0000313" key="3">
    <source>
        <dbReference type="EMBL" id="GAA3153519.1"/>
    </source>
</evidence>
<evidence type="ECO:0000259" key="2">
    <source>
        <dbReference type="PROSITE" id="PS50043"/>
    </source>
</evidence>
<dbReference type="InterPro" id="IPR016032">
    <property type="entry name" value="Sig_transdc_resp-reg_C-effctor"/>
</dbReference>
<keyword evidence="4" id="KW-1185">Reference proteome</keyword>
<evidence type="ECO:0000256" key="1">
    <source>
        <dbReference type="SAM" id="MobiDB-lite"/>
    </source>
</evidence>
<dbReference type="EMBL" id="BAAAUG010000241">
    <property type="protein sequence ID" value="GAA3153519.1"/>
    <property type="molecule type" value="Genomic_DNA"/>
</dbReference>
<dbReference type="Pfam" id="PF00196">
    <property type="entry name" value="GerE"/>
    <property type="match status" value="1"/>
</dbReference>
<feature type="compositionally biased region" description="Low complexity" evidence="1">
    <location>
        <begin position="1"/>
        <end position="10"/>
    </location>
</feature>
<reference evidence="4" key="1">
    <citation type="journal article" date="2019" name="Int. J. Syst. Evol. Microbiol.">
        <title>The Global Catalogue of Microorganisms (GCM) 10K type strain sequencing project: providing services to taxonomists for standard genome sequencing and annotation.</title>
        <authorList>
            <consortium name="The Broad Institute Genomics Platform"/>
            <consortium name="The Broad Institute Genome Sequencing Center for Infectious Disease"/>
            <person name="Wu L."/>
            <person name="Ma J."/>
        </authorList>
    </citation>
    <scope>NUCLEOTIDE SEQUENCE [LARGE SCALE GENOMIC DNA]</scope>
    <source>
        <strain evidence="4">JCM 9092</strain>
    </source>
</reference>
<dbReference type="InterPro" id="IPR036388">
    <property type="entry name" value="WH-like_DNA-bd_sf"/>
</dbReference>
<dbReference type="Gene3D" id="1.10.10.10">
    <property type="entry name" value="Winged helix-like DNA-binding domain superfamily/Winged helix DNA-binding domain"/>
    <property type="match status" value="1"/>
</dbReference>
<comment type="caution">
    <text evidence="3">The sequence shown here is derived from an EMBL/GenBank/DDBJ whole genome shotgun (WGS) entry which is preliminary data.</text>
</comment>
<dbReference type="SUPFAM" id="SSF46894">
    <property type="entry name" value="C-terminal effector domain of the bipartite response regulators"/>
    <property type="match status" value="1"/>
</dbReference>
<dbReference type="PROSITE" id="PS50043">
    <property type="entry name" value="HTH_LUXR_2"/>
    <property type="match status" value="1"/>
</dbReference>
<accession>A0ABP6NMZ3</accession>
<sequence length="137" mass="14681">MTAPVQVGPSPQGGGPVPSLTDRELKLLTLMAGGGTYDVAARELGCSNRTASWIGQQIMRKLGAQSIAHAVLLGCQAGILDGRPQRHGDHAGFAAHQYRDEEPCDDCWEGERTYRRDLRAARKAAKVTGIAPKTRTS</sequence>
<gene>
    <name evidence="3" type="ORF">GCM10010449_84100</name>
</gene>
<feature type="region of interest" description="Disordered" evidence="1">
    <location>
        <begin position="1"/>
        <end position="20"/>
    </location>
</feature>
<name>A0ABP6NMZ3_9ACTN</name>
<dbReference type="Proteomes" id="UP001501637">
    <property type="component" value="Unassembled WGS sequence"/>
</dbReference>